<feature type="signal peptide" evidence="1">
    <location>
        <begin position="1"/>
        <end position="27"/>
    </location>
</feature>
<dbReference type="Proteomes" id="UP001350748">
    <property type="component" value="Unassembled WGS sequence"/>
</dbReference>
<accession>A0ABU7XED5</accession>
<evidence type="ECO:0000256" key="1">
    <source>
        <dbReference type="SAM" id="SignalP"/>
    </source>
</evidence>
<dbReference type="EMBL" id="JAZHYN010000006">
    <property type="protein sequence ID" value="MEF3365570.1"/>
    <property type="molecule type" value="Genomic_DNA"/>
</dbReference>
<comment type="caution">
    <text evidence="3">The sequence shown here is derived from an EMBL/GenBank/DDBJ whole genome shotgun (WGS) entry which is preliminary data.</text>
</comment>
<dbReference type="SMART" id="SM00869">
    <property type="entry name" value="Autotransporter"/>
    <property type="match status" value="1"/>
</dbReference>
<evidence type="ECO:0000313" key="4">
    <source>
        <dbReference type="Proteomes" id="UP001350748"/>
    </source>
</evidence>
<proteinExistence type="predicted"/>
<sequence>MANPFPGRWIFYAAALIVVAISAPAYAQSLGSLTLPPGQIVTGPVAYGQSLWNKDCPPGQTVTKCQGQVYPSITNGHDADTYLLPYTWPSTTTPPFVDSPLAAVAVVWTSTPTQYVRFYDATSNPAGSWVVPSNQVRGLTPEQIKDVLALPTTPTMQTIALLPAHTCILLGQAGPITDSQQVQPHGFWGNGGAIQGYLIGQSPSGCGPSSDPLFIDQSNFVNRQSIGLFALAYGPRAGGGNPGTVAFALDHAIFPAQFTDMDGVYNALDLLNYGDSGSLRYALRQLDGEVNANVASIAIGAGRMFAQVLRDQIHLGRVPTVPRLANGWRPWISGFGGAASLYGSQDFEGLRFSGGGAAVGADYLFSPALLVGLSAAYTRSSFGLNGVSGSGNLDSYSIGSYAGYASNDVYIDAALGYSYNQTAVSRSIAFPGLARTATASFNNDSLLSTAEVGYDFHWSDRLTTAPFASFQSIVFFARGFSEQGAGAVNLNVTQRTVATAMSALGAELSYGLPLGLSAPLTLSGRAGWAHDFADVHRKVLQNFQGALRTDFWAEGARWPRNAAAVGAKLTLSIAEADLFIRYDGMFSNNADIFSATGGAAIRF</sequence>
<evidence type="ECO:0000259" key="2">
    <source>
        <dbReference type="PROSITE" id="PS51208"/>
    </source>
</evidence>
<dbReference type="PROSITE" id="PS51208">
    <property type="entry name" value="AUTOTRANSPORTER"/>
    <property type="match status" value="1"/>
</dbReference>
<dbReference type="NCBIfam" id="TIGR01414">
    <property type="entry name" value="autotrans_barl"/>
    <property type="match status" value="1"/>
</dbReference>
<dbReference type="Gene3D" id="2.40.128.130">
    <property type="entry name" value="Autotransporter beta-domain"/>
    <property type="match status" value="1"/>
</dbReference>
<feature type="chain" id="PRO_5046080784" evidence="1">
    <location>
        <begin position="28"/>
        <end position="603"/>
    </location>
</feature>
<dbReference type="RefSeq" id="WP_332080480.1">
    <property type="nucleotide sequence ID" value="NZ_JAZHYN010000006.1"/>
</dbReference>
<keyword evidence="1" id="KW-0732">Signal</keyword>
<keyword evidence="4" id="KW-1185">Reference proteome</keyword>
<evidence type="ECO:0000313" key="3">
    <source>
        <dbReference type="EMBL" id="MEF3365570.1"/>
    </source>
</evidence>
<dbReference type="InterPro" id="IPR006315">
    <property type="entry name" value="OM_autotransptr_brl_dom"/>
</dbReference>
<gene>
    <name evidence="3" type="ORF">V3H18_03380</name>
</gene>
<dbReference type="Pfam" id="PF03797">
    <property type="entry name" value="Autotransporter"/>
    <property type="match status" value="1"/>
</dbReference>
<organism evidence="3 4">
    <name type="scientific">Methylocystis borbori</name>
    <dbReference type="NCBI Taxonomy" id="3118750"/>
    <lineage>
        <taxon>Bacteria</taxon>
        <taxon>Pseudomonadati</taxon>
        <taxon>Pseudomonadota</taxon>
        <taxon>Alphaproteobacteria</taxon>
        <taxon>Hyphomicrobiales</taxon>
        <taxon>Methylocystaceae</taxon>
        <taxon>Methylocystis</taxon>
    </lineage>
</organism>
<dbReference type="SUPFAM" id="SSF103515">
    <property type="entry name" value="Autotransporter"/>
    <property type="match status" value="1"/>
</dbReference>
<name>A0ABU7XED5_9HYPH</name>
<dbReference type="InterPro" id="IPR036709">
    <property type="entry name" value="Autotransporte_beta_dom_sf"/>
</dbReference>
<reference evidence="3 4" key="1">
    <citation type="submission" date="2024-02" db="EMBL/GenBank/DDBJ databases">
        <authorList>
            <person name="Grouzdev D."/>
        </authorList>
    </citation>
    <scope>NUCLEOTIDE SEQUENCE [LARGE SCALE GENOMIC DNA]</scope>
    <source>
        <strain evidence="3 4">9N</strain>
    </source>
</reference>
<feature type="domain" description="Autotransporter" evidence="2">
    <location>
        <begin position="323"/>
        <end position="603"/>
    </location>
</feature>
<dbReference type="InterPro" id="IPR005546">
    <property type="entry name" value="Autotransporte_beta"/>
</dbReference>
<protein>
    <submittedName>
        <fullName evidence="3">Autotransporter outer membrane beta-barrel domain-containing protein</fullName>
    </submittedName>
</protein>